<gene>
    <name evidence="2" type="ORF">PG986_003046</name>
</gene>
<dbReference type="Proteomes" id="UP001391051">
    <property type="component" value="Unassembled WGS sequence"/>
</dbReference>
<comment type="caution">
    <text evidence="2">The sequence shown here is derived from an EMBL/GenBank/DDBJ whole genome shotgun (WGS) entry which is preliminary data.</text>
</comment>
<dbReference type="GeneID" id="92072330"/>
<accession>A0ABR1QQK6</accession>
<evidence type="ECO:0000256" key="1">
    <source>
        <dbReference type="SAM" id="MobiDB-lite"/>
    </source>
</evidence>
<evidence type="ECO:0000313" key="3">
    <source>
        <dbReference type="Proteomes" id="UP001391051"/>
    </source>
</evidence>
<feature type="region of interest" description="Disordered" evidence="1">
    <location>
        <begin position="102"/>
        <end position="124"/>
    </location>
</feature>
<feature type="compositionally biased region" description="Basic and acidic residues" evidence="1">
    <location>
        <begin position="111"/>
        <end position="124"/>
    </location>
</feature>
<proteinExistence type="predicted"/>
<name>A0ABR1QQK6_9PEZI</name>
<dbReference type="RefSeq" id="XP_066704332.1">
    <property type="nucleotide sequence ID" value="XM_066839268.1"/>
</dbReference>
<sequence length="124" mass="13717">MMTKSEICQVSSSTLGETTHWLEVDVRAQLPKGAGGWWWWGRLVGVVAGRAGWGHQMTVRFRQCGAQGFQGHAAGFELAKPENESVSIQQQKVHLVSVIQGQCTPNANNDAQREERERPPPVSH</sequence>
<evidence type="ECO:0000313" key="2">
    <source>
        <dbReference type="EMBL" id="KAK7962221.1"/>
    </source>
</evidence>
<reference evidence="2 3" key="1">
    <citation type="submission" date="2023-01" db="EMBL/GenBank/DDBJ databases">
        <title>Analysis of 21 Apiospora genomes using comparative genomics revels a genus with tremendous synthesis potential of carbohydrate active enzymes and secondary metabolites.</title>
        <authorList>
            <person name="Sorensen T."/>
        </authorList>
    </citation>
    <scope>NUCLEOTIDE SEQUENCE [LARGE SCALE GENOMIC DNA]</scope>
    <source>
        <strain evidence="2 3">CBS 24483</strain>
    </source>
</reference>
<keyword evidence="3" id="KW-1185">Reference proteome</keyword>
<organism evidence="2 3">
    <name type="scientific">Apiospora aurea</name>
    <dbReference type="NCBI Taxonomy" id="335848"/>
    <lineage>
        <taxon>Eukaryota</taxon>
        <taxon>Fungi</taxon>
        <taxon>Dikarya</taxon>
        <taxon>Ascomycota</taxon>
        <taxon>Pezizomycotina</taxon>
        <taxon>Sordariomycetes</taxon>
        <taxon>Xylariomycetidae</taxon>
        <taxon>Amphisphaeriales</taxon>
        <taxon>Apiosporaceae</taxon>
        <taxon>Apiospora</taxon>
    </lineage>
</organism>
<dbReference type="EMBL" id="JAQQWE010000002">
    <property type="protein sequence ID" value="KAK7962221.1"/>
    <property type="molecule type" value="Genomic_DNA"/>
</dbReference>
<protein>
    <submittedName>
        <fullName evidence="2">Uncharacterized protein</fullName>
    </submittedName>
</protein>